<comment type="caution">
    <text evidence="1">The sequence shown here is derived from an EMBL/GenBank/DDBJ whole genome shotgun (WGS) entry which is preliminary data.</text>
</comment>
<dbReference type="AlphaFoldDB" id="A0AA38TTA9"/>
<accession>A0AA38TTA9</accession>
<sequence length="117" mass="14111">MNPPLHQKLFVKSRNQIDDGRVRKLDKAKPQREQMNWRTTTNNVDCTIFMMRHLETYMGEKVKKWECGFAQEDLNEKNELVLKKSKKFCKIPIEKQKQFLDNAKMMKNDRFNVEMTE</sequence>
<gene>
    <name evidence="1" type="ORF">OSB04_005141</name>
</gene>
<evidence type="ECO:0008006" key="3">
    <source>
        <dbReference type="Google" id="ProtNLM"/>
    </source>
</evidence>
<proteinExistence type="predicted"/>
<name>A0AA38TTA9_9ASTR</name>
<protein>
    <recommendedName>
        <fullName evidence="3">Ubiquitin-like protease family profile domain-containing protein</fullName>
    </recommendedName>
</protein>
<keyword evidence="2" id="KW-1185">Reference proteome</keyword>
<evidence type="ECO:0000313" key="1">
    <source>
        <dbReference type="EMBL" id="KAJ9559981.1"/>
    </source>
</evidence>
<reference evidence="1" key="1">
    <citation type="submission" date="2023-03" db="EMBL/GenBank/DDBJ databases">
        <title>Chromosome-scale reference genome and RAD-based genetic map of yellow starthistle (Centaurea solstitialis) reveal putative structural variation and QTLs associated with invader traits.</title>
        <authorList>
            <person name="Reatini B."/>
            <person name="Cang F.A."/>
            <person name="Jiang Q."/>
            <person name="Mckibben M.T.W."/>
            <person name="Barker M.S."/>
            <person name="Rieseberg L.H."/>
            <person name="Dlugosch K.M."/>
        </authorList>
    </citation>
    <scope>NUCLEOTIDE SEQUENCE</scope>
    <source>
        <strain evidence="1">CAN-66</strain>
        <tissue evidence="1">Leaf</tissue>
    </source>
</reference>
<dbReference type="EMBL" id="JARYMX010000002">
    <property type="protein sequence ID" value="KAJ9559981.1"/>
    <property type="molecule type" value="Genomic_DNA"/>
</dbReference>
<organism evidence="1 2">
    <name type="scientific">Centaurea solstitialis</name>
    <name type="common">yellow star-thistle</name>
    <dbReference type="NCBI Taxonomy" id="347529"/>
    <lineage>
        <taxon>Eukaryota</taxon>
        <taxon>Viridiplantae</taxon>
        <taxon>Streptophyta</taxon>
        <taxon>Embryophyta</taxon>
        <taxon>Tracheophyta</taxon>
        <taxon>Spermatophyta</taxon>
        <taxon>Magnoliopsida</taxon>
        <taxon>eudicotyledons</taxon>
        <taxon>Gunneridae</taxon>
        <taxon>Pentapetalae</taxon>
        <taxon>asterids</taxon>
        <taxon>campanulids</taxon>
        <taxon>Asterales</taxon>
        <taxon>Asteraceae</taxon>
        <taxon>Carduoideae</taxon>
        <taxon>Cardueae</taxon>
        <taxon>Centaureinae</taxon>
        <taxon>Centaurea</taxon>
    </lineage>
</organism>
<dbReference type="Proteomes" id="UP001172457">
    <property type="component" value="Chromosome 2"/>
</dbReference>
<evidence type="ECO:0000313" key="2">
    <source>
        <dbReference type="Proteomes" id="UP001172457"/>
    </source>
</evidence>